<keyword evidence="1" id="KW-0732">Signal</keyword>
<dbReference type="OrthoDB" id="7629852at2"/>
<feature type="chain" id="PRO_5001651912" evidence="1">
    <location>
        <begin position="26"/>
        <end position="159"/>
    </location>
</feature>
<dbReference type="HOGENOM" id="CLU_110659_1_1_0"/>
<evidence type="ECO:0000259" key="2">
    <source>
        <dbReference type="PROSITE" id="PS51352"/>
    </source>
</evidence>
<sequence length="159" mass="17675">MKQRKRILGGLAGAALIVSSTTAIAQANREESIYPEPEVAPKEIKAALAKAGREHKRVILDFGGDWCGDCRVLDRFFHQEPNASLVKAHFVLVHVNIGQFDRNQEIAKQYGVPLAKGVPALAVLDAKGHPVFSQKQGEFESMRKMDPASVTQFLKRWKR</sequence>
<dbReference type="KEGG" id="fgi:OP10G_2485"/>
<dbReference type="InterPro" id="IPR036249">
    <property type="entry name" value="Thioredoxin-like_sf"/>
</dbReference>
<keyword evidence="4" id="KW-1185">Reference proteome</keyword>
<feature type="domain" description="Thioredoxin" evidence="2">
    <location>
        <begin position="15"/>
        <end position="159"/>
    </location>
</feature>
<accession>A0A068NQL6</accession>
<dbReference type="SUPFAM" id="SSF52833">
    <property type="entry name" value="Thioredoxin-like"/>
    <property type="match status" value="1"/>
</dbReference>
<dbReference type="EMBL" id="CP007139">
    <property type="protein sequence ID" value="AIE85853.1"/>
    <property type="molecule type" value="Genomic_DNA"/>
</dbReference>
<reference evidence="3 4" key="1">
    <citation type="journal article" date="2014" name="PLoS ONE">
        <title>The first complete genome sequence of the class fimbriimonadia in the phylum armatimonadetes.</title>
        <authorList>
            <person name="Hu Z.Y."/>
            <person name="Wang Y.Z."/>
            <person name="Im W.T."/>
            <person name="Wang S.Y."/>
            <person name="Zhao G.P."/>
            <person name="Zheng H.J."/>
            <person name="Quan Z.X."/>
        </authorList>
    </citation>
    <scope>NUCLEOTIDE SEQUENCE [LARGE SCALE GENOMIC DNA]</scope>
    <source>
        <strain evidence="3">Gsoil 348</strain>
    </source>
</reference>
<dbReference type="PROSITE" id="PS51352">
    <property type="entry name" value="THIOREDOXIN_2"/>
    <property type="match status" value="1"/>
</dbReference>
<dbReference type="STRING" id="661478.OP10G_2485"/>
<dbReference type="AlphaFoldDB" id="A0A068NQL6"/>
<dbReference type="RefSeq" id="WP_025225587.1">
    <property type="nucleotide sequence ID" value="NZ_CP007139.1"/>
</dbReference>
<dbReference type="eggNOG" id="COG0526">
    <property type="taxonomic scope" value="Bacteria"/>
</dbReference>
<dbReference type="Gene3D" id="3.40.30.10">
    <property type="entry name" value="Glutaredoxin"/>
    <property type="match status" value="1"/>
</dbReference>
<evidence type="ECO:0000313" key="3">
    <source>
        <dbReference type="EMBL" id="AIE85853.1"/>
    </source>
</evidence>
<name>A0A068NQL6_FIMGI</name>
<dbReference type="Pfam" id="PF13899">
    <property type="entry name" value="Thioredoxin_7"/>
    <property type="match status" value="1"/>
</dbReference>
<proteinExistence type="predicted"/>
<organism evidence="3 4">
    <name type="scientific">Fimbriimonas ginsengisoli Gsoil 348</name>
    <dbReference type="NCBI Taxonomy" id="661478"/>
    <lineage>
        <taxon>Bacteria</taxon>
        <taxon>Bacillati</taxon>
        <taxon>Armatimonadota</taxon>
        <taxon>Fimbriimonadia</taxon>
        <taxon>Fimbriimonadales</taxon>
        <taxon>Fimbriimonadaceae</taxon>
        <taxon>Fimbriimonas</taxon>
    </lineage>
</organism>
<dbReference type="InterPro" id="IPR013766">
    <property type="entry name" value="Thioredoxin_domain"/>
</dbReference>
<gene>
    <name evidence="3" type="ORF">OP10G_2485</name>
</gene>
<protein>
    <submittedName>
        <fullName evidence="3">Thioredoxin family protein</fullName>
    </submittedName>
</protein>
<feature type="signal peptide" evidence="1">
    <location>
        <begin position="1"/>
        <end position="25"/>
    </location>
</feature>
<evidence type="ECO:0000313" key="4">
    <source>
        <dbReference type="Proteomes" id="UP000027982"/>
    </source>
</evidence>
<dbReference type="Proteomes" id="UP000027982">
    <property type="component" value="Chromosome"/>
</dbReference>
<evidence type="ECO:0000256" key="1">
    <source>
        <dbReference type="SAM" id="SignalP"/>
    </source>
</evidence>